<keyword evidence="5" id="KW-0812">Transmembrane</keyword>
<dbReference type="SUPFAM" id="SSF52833">
    <property type="entry name" value="Thioredoxin-like"/>
    <property type="match status" value="1"/>
</dbReference>
<feature type="transmembrane region" description="Helical" evidence="5">
    <location>
        <begin position="74"/>
        <end position="95"/>
    </location>
</feature>
<dbReference type="PANTHER" id="PTHR42852:SF6">
    <property type="entry name" value="THIOL:DISULFIDE INTERCHANGE PROTEIN DSBE"/>
    <property type="match status" value="1"/>
</dbReference>
<comment type="subcellular location">
    <subcellularLocation>
        <location evidence="1">Cell envelope</location>
    </subcellularLocation>
</comment>
<sequence>MIAIGPLALALERLFAILGIIAFLAAANWIGRRRGVDCDTAAWRALLAGLVAARAGFVAQNWHAFAIEPATILYVWQGGFSPLPGLVTAAIVLGVSLRRSRALAPLTLVFAGCVAVTSGATAAALASAQRPLPQGIVLQSLDSGTSLLDDRRGKPFVVNLWATWCPPCQREMPMMVVEAAHSAVPILLVNQGEDADNVRAWLDSKRLEAAHVHLDRDLRIAAATGSAGLPATLFVDSKGVIRALHVGEISRAALLAGLRDLK</sequence>
<dbReference type="Pfam" id="PF00578">
    <property type="entry name" value="AhpC-TSA"/>
    <property type="match status" value="1"/>
</dbReference>
<dbReference type="GO" id="GO:0016209">
    <property type="term" value="F:antioxidant activity"/>
    <property type="evidence" value="ECO:0007669"/>
    <property type="project" value="InterPro"/>
</dbReference>
<comment type="caution">
    <text evidence="7">The sequence shown here is derived from an EMBL/GenBank/DDBJ whole genome shotgun (WGS) entry which is preliminary data.</text>
</comment>
<evidence type="ECO:0000256" key="2">
    <source>
        <dbReference type="ARBA" id="ARBA00022748"/>
    </source>
</evidence>
<dbReference type="EMBL" id="JFHR01000001">
    <property type="protein sequence ID" value="KEQ55598.1"/>
    <property type="molecule type" value="Genomic_DNA"/>
</dbReference>
<evidence type="ECO:0000259" key="6">
    <source>
        <dbReference type="PROSITE" id="PS51352"/>
    </source>
</evidence>
<dbReference type="eggNOG" id="COG0682">
    <property type="taxonomic scope" value="Bacteria"/>
</dbReference>
<dbReference type="InterPro" id="IPR017937">
    <property type="entry name" value="Thioredoxin_CS"/>
</dbReference>
<dbReference type="InterPro" id="IPR000866">
    <property type="entry name" value="AhpC/TSA"/>
</dbReference>
<dbReference type="InterPro" id="IPR013766">
    <property type="entry name" value="Thioredoxin_domain"/>
</dbReference>
<organism evidence="7 8">
    <name type="scientific">Sphingobium chlorophenolicum</name>
    <dbReference type="NCBI Taxonomy" id="46429"/>
    <lineage>
        <taxon>Bacteria</taxon>
        <taxon>Pseudomonadati</taxon>
        <taxon>Pseudomonadota</taxon>
        <taxon>Alphaproteobacteria</taxon>
        <taxon>Sphingomonadales</taxon>
        <taxon>Sphingomonadaceae</taxon>
        <taxon>Sphingobium</taxon>
    </lineage>
</organism>
<dbReference type="InterPro" id="IPR036249">
    <property type="entry name" value="Thioredoxin-like_sf"/>
</dbReference>
<gene>
    <name evidence="7" type="ORF">BV95_00237</name>
</gene>
<evidence type="ECO:0000256" key="1">
    <source>
        <dbReference type="ARBA" id="ARBA00004196"/>
    </source>
</evidence>
<dbReference type="PROSITE" id="PS00194">
    <property type="entry name" value="THIOREDOXIN_1"/>
    <property type="match status" value="1"/>
</dbReference>
<evidence type="ECO:0000256" key="4">
    <source>
        <dbReference type="ARBA" id="ARBA00023284"/>
    </source>
</evidence>
<keyword evidence="2" id="KW-0201">Cytochrome c-type biogenesis</keyword>
<keyword evidence="5" id="KW-1133">Transmembrane helix</keyword>
<reference evidence="7 8" key="1">
    <citation type="submission" date="2014-02" db="EMBL/GenBank/DDBJ databases">
        <title>Whole genome sequence of Sphingobium chlorophenolicum NBRC 16172.</title>
        <authorList>
            <person name="Gan H.M."/>
            <person name="Gan H.Y."/>
            <person name="Chew T.H."/>
            <person name="Savka M.A."/>
        </authorList>
    </citation>
    <scope>NUCLEOTIDE SEQUENCE [LARGE SCALE GENOMIC DNA]</scope>
    <source>
        <strain evidence="7 8">NBRC 16172</strain>
    </source>
</reference>
<feature type="transmembrane region" description="Helical" evidence="5">
    <location>
        <begin position="43"/>
        <end position="62"/>
    </location>
</feature>
<accession>A0A081RK75</accession>
<dbReference type="eggNOG" id="COG0526">
    <property type="taxonomic scope" value="Bacteria"/>
</dbReference>
<keyword evidence="3" id="KW-1015">Disulfide bond</keyword>
<dbReference type="Proteomes" id="UP000028411">
    <property type="component" value="Unassembled WGS sequence"/>
</dbReference>
<dbReference type="CDD" id="cd02966">
    <property type="entry name" value="TlpA_like_family"/>
    <property type="match status" value="1"/>
</dbReference>
<dbReference type="GO" id="GO:0030313">
    <property type="term" value="C:cell envelope"/>
    <property type="evidence" value="ECO:0007669"/>
    <property type="project" value="UniProtKB-SubCell"/>
</dbReference>
<evidence type="ECO:0000313" key="7">
    <source>
        <dbReference type="EMBL" id="KEQ55598.1"/>
    </source>
</evidence>
<evidence type="ECO:0000256" key="3">
    <source>
        <dbReference type="ARBA" id="ARBA00023157"/>
    </source>
</evidence>
<dbReference type="RefSeq" id="WP_030091394.1">
    <property type="nucleotide sequence ID" value="NZ_JFHR01000001.1"/>
</dbReference>
<proteinExistence type="predicted"/>
<keyword evidence="5" id="KW-0472">Membrane</keyword>
<name>A0A081RK75_SPHCR</name>
<dbReference type="GO" id="GO:0015036">
    <property type="term" value="F:disulfide oxidoreductase activity"/>
    <property type="evidence" value="ECO:0007669"/>
    <property type="project" value="UniProtKB-ARBA"/>
</dbReference>
<dbReference type="AlphaFoldDB" id="A0A081RK75"/>
<dbReference type="PATRIC" id="fig|46429.4.peg.237"/>
<dbReference type="GO" id="GO:0017004">
    <property type="term" value="P:cytochrome complex assembly"/>
    <property type="evidence" value="ECO:0007669"/>
    <property type="project" value="UniProtKB-KW"/>
</dbReference>
<feature type="transmembrane region" description="Helical" evidence="5">
    <location>
        <begin position="14"/>
        <end position="31"/>
    </location>
</feature>
<dbReference type="InterPro" id="IPR050553">
    <property type="entry name" value="Thioredoxin_ResA/DsbE_sf"/>
</dbReference>
<dbReference type="OrthoDB" id="9799347at2"/>
<keyword evidence="4" id="KW-0676">Redox-active center</keyword>
<evidence type="ECO:0000256" key="5">
    <source>
        <dbReference type="SAM" id="Phobius"/>
    </source>
</evidence>
<dbReference type="PANTHER" id="PTHR42852">
    <property type="entry name" value="THIOL:DISULFIDE INTERCHANGE PROTEIN DSBE"/>
    <property type="match status" value="1"/>
</dbReference>
<evidence type="ECO:0000313" key="8">
    <source>
        <dbReference type="Proteomes" id="UP000028411"/>
    </source>
</evidence>
<feature type="domain" description="Thioredoxin" evidence="6">
    <location>
        <begin position="126"/>
        <end position="262"/>
    </location>
</feature>
<dbReference type="PROSITE" id="PS51352">
    <property type="entry name" value="THIOREDOXIN_2"/>
    <property type="match status" value="1"/>
</dbReference>
<protein>
    <submittedName>
        <fullName evidence="7">Putative oxidoreductase</fullName>
    </submittedName>
</protein>
<dbReference type="Gene3D" id="3.40.30.10">
    <property type="entry name" value="Glutaredoxin"/>
    <property type="match status" value="1"/>
</dbReference>
<feature type="transmembrane region" description="Helical" evidence="5">
    <location>
        <begin position="102"/>
        <end position="126"/>
    </location>
</feature>